<evidence type="ECO:0000256" key="5">
    <source>
        <dbReference type="ARBA" id="ARBA00022840"/>
    </source>
</evidence>
<feature type="region of interest" description="Disordered" evidence="8">
    <location>
        <begin position="1945"/>
        <end position="1971"/>
    </location>
</feature>
<feature type="region of interest" description="Disordered" evidence="8">
    <location>
        <begin position="2267"/>
        <end position="2348"/>
    </location>
</feature>
<feature type="compositionally biased region" description="Low complexity" evidence="8">
    <location>
        <begin position="960"/>
        <end position="990"/>
    </location>
</feature>
<dbReference type="InterPro" id="IPR036640">
    <property type="entry name" value="ABC1_TM_sf"/>
</dbReference>
<feature type="domain" description="ABC transporter" evidence="10">
    <location>
        <begin position="1764"/>
        <end position="2175"/>
    </location>
</feature>
<evidence type="ECO:0000313" key="13">
    <source>
        <dbReference type="Proteomes" id="UP000674318"/>
    </source>
</evidence>
<feature type="compositionally biased region" description="Low complexity" evidence="8">
    <location>
        <begin position="3053"/>
        <end position="3072"/>
    </location>
</feature>
<feature type="region of interest" description="Disordered" evidence="8">
    <location>
        <begin position="1"/>
        <end position="34"/>
    </location>
</feature>
<evidence type="ECO:0000256" key="9">
    <source>
        <dbReference type="SAM" id="Phobius"/>
    </source>
</evidence>
<dbReference type="PROSITE" id="PS50893">
    <property type="entry name" value="ABC_TRANSPORTER_2"/>
    <property type="match status" value="2"/>
</dbReference>
<feature type="compositionally biased region" description="Basic and acidic residues" evidence="8">
    <location>
        <begin position="2838"/>
        <end position="2848"/>
    </location>
</feature>
<dbReference type="OrthoDB" id="272342at2759"/>
<feature type="region of interest" description="Disordered" evidence="8">
    <location>
        <begin position="837"/>
        <end position="916"/>
    </location>
</feature>
<dbReference type="EMBL" id="JAFJZO010000024">
    <property type="protein sequence ID" value="KAG5503490.1"/>
    <property type="molecule type" value="Genomic_DNA"/>
</dbReference>
<evidence type="ECO:0000256" key="7">
    <source>
        <dbReference type="ARBA" id="ARBA00023136"/>
    </source>
</evidence>
<feature type="compositionally biased region" description="Polar residues" evidence="8">
    <location>
        <begin position="893"/>
        <end position="911"/>
    </location>
</feature>
<dbReference type="Pfam" id="PF00005">
    <property type="entry name" value="ABC_tran"/>
    <property type="match status" value="1"/>
</dbReference>
<sequence length="3405" mass="366999">MLTGTVAPGQRSRSEVSPLLTGHASRASLTHSTHSASSRLALAHDDLAVSDARISSLKLTSSTASSPLSIRNASQGSEASFGPGDSRPRHHRRTTASSSSAYRRSSSSGFMDVSGGPVGSGGGFVFGSPPGSLLELLGVFTHALRLQSWPSWLLGALFHLFHLLLILSFVSSPILYRSTIFSSQTMARALLEAQNIIEYKGNRSDLSHSGTVGHSAVVEKGQGGAEAAAVVRSGASQASVSVESVWAIHDSIFFLERDHVVMPTSIWNSFASLGSAGATSTGKSSRGSGMDVRHSDYNDVTASMNRSTSDDGTHAYVVLHKAGNGDVDSCHGGGTGGAGSQRSVVSATAVTKLCHKTGSATDDGGNQRQRAVSWSSDIDFQGRCGSAVGGAPVALRMLDLPPPLAAEGTPPRRRRAIGGRATLSNMIEAWEASPLYSSPLALTLFYCLYVIGCVVLLLTVTDGMLTGHFSVLRLCIALAEILWYIHHGAHAFVIYCWMLLLSHWPLNAVRSVEDAVFLQRGTPYALVSKKTGRVSMFLFYRAASAVDGRTKGRVGHGGAGTLLVDEIDLPYYLYAQVRYLKPLADVIESVYICLLSLCLVRDIHRVLDAVIGVRELMEPEGCVRCPLCGELSRVCEQHNFLRSRSTYPCARSGMVSWVSRTRWWWRWLRGSVRGSSGSHHAPTPRLPSPLWRWLLPSWCGGVPLKTPPTLAGTVGSPTIGSTTFPRVHSSDGASPTLADTIEDLEFYNESAVRRSAAAPQDTAMEEAMHLMRWLTVMPRGRGRSSMVRDGEHGHTRATGGELSSEDEESTDAMASSSSSEALSVELVRVVPTVASPKCGVGGVAAREDDAASRSIKKGRSSSLATRLVTPSTLVNDTRPREGRGRQHNRRRSQGPSQASLKSSGVPSAPQQHQRRRTRFMDEVLYWNYATRHVHHRCPKLYLDAQEATDDDGDDRDPRSGSDVCSSSSSSSEALSAVLPTTGPTPTSSSPALPMEARGRSVTDTPATTTSAHAHMGGQHTASDRARFHTNVLGRSLSPCTSPRTEAAEGGHLHPPQLLAELLGKPPGVPGKPRQQQQQQQQQRTDGQQDRSAAGVSARPCNYGTMGPDTSGSPSRLLVAGAPLQPGGYHTAQRGLYDDPIRDGERDFGPGNAFQSYDRAGWVSRLTFSWLNALLTFGLLEPTLLRQERFLPSLPVELLSLDNIAMPAWRLWVYRKLWFPDCVTKPGELLIPSNEVIESAGEGMSPVDLRGVDTTDETEGSDSRQTIVILDRTSLEQAAKFRPQRPCRCWQERVLWSLSAPLRHILVMLFYYFYIGTSRTVRRTRRRLVRELLKDRLTAAAEDLYNSNGDRSMEASEALEEAAWALGEVTSSCGSSAAAPSAGSALPTHMRRQLALSDVSLFYLFLEHSCGRRFLFVAAPLLLLSEVLTVLVVPTVELLLVSLQRVDLEIVRHRHEAPGDQSDVTKALLNAVLLGALLLLQGAAEMAYVSQAHQAAMEARTCVRAVVFEKTLALPLAQRTFTEAEVVTLATEEAACVATCLSSLHQTWSCPVRVALLSFLLAHYAGWMAAAVVGFGSLLTIPILRHASHRVRLSRQEAQEAATPRIALLQRTLGNMREVKAMLLEGCLARWLRQARAAEASCTEAVAMAEGTAGMLAGGTVCLLMVASLGTECILFGKEFQEAEVLVPVLVIFLLLTMPLLELPTLFTLVTRGFLSMKRIEAYLRQTPDEFVGTWVDLTSFTAMQQQLRVGNPRSALLKYRRGSVVCQDSSFTWQHNLTEGPPTTFLCDVDVCIKPGELVIVQGSMGAGKSTLLLCILGEVNRCVAKARSTCSSVAAYESESTLSVVSVTDVAACTGGAHDSARQGNWRSPGPAAAVACSPAPHTLPSNSSGLVYAAPPGIFLASPRDSAVAGWRVSVTQTFSAGLDEDTGVVQSALTDITERATAAPAFKSSRPPGNAELSDHSRGTSSKLSGYCPTGEHVNVGQGISTTCAPHHLADLEDAGRSTLGFLVFGSCAYCSEVPWLQNDSIRANIILSSRPPQGERWYHTVLRACALDVEVAALPQGDATVVGERGELLSLSMRSRIAIARAVYSKSHVYLMDSVLSPLEPDIQEHVIREVFHKLLRKKTVILASNVGLRSLWPDRVFSVVDGGVVREDTDLYRGASFLNTHSDEYDEYDEDALAQRRGSDRTRVAADGDDTGVSERGGNHSSSSSSTNDDNGERQATLVRLPPLYAEEFEEPQKTAEARGVFRDDPTVAATRLLFDGDAEFGPRNSRRHGGLVNRLDEGVPSGDLSLTSSVPVAGGGPGSSNGAAPRSPYFSALRPNSAAPLDSSRRGRASPAAMPSSAVLSPAAVSRAASCQSSTLSRIPVSGPSQPDADAGAARRGKEGDGIGSAREHSGQTCNTSAHSSGSSAVSNDQCVLNRCTQKMQREHLLRHRHRLSFFIFLRFMGGQVVWLLLTALLQQGTYLCIDIWVGVWPIIVAAHVKSSAAVAEKAATVGGPPFSRSTKDLVTSFTVTNSVFFGVVFVLCVLGMLLTLLRTRAMHVGVYGTMHFIYNQIVRRVLHSPASYFDRRIVALLSRVLRDDGEVSESRMLSTGETLLGCGAQVAVVVFWNTLVNPFFVLLLPVAVGFFHHIAQRHATVLREVRRLELSAEGGMIDILREVHQGAPTVRCMALQDRLREEFCRALDTGNTASMVTYSVDCWVELRLHVISTLSVCTAAIVSVIFTFSYSRPSLSAVAVIACLRVGPVLTVMCRSLSTFVVTEWISVQRLMSLGSVPQEPLCLIGEADLYTYRHVRHKAARCFVAAEGVRGAPLWKADESPEVSHMTRQAVPARQREAQEEPKVELCSSPEEEQVHRRRPQLQALGGVDSLPDSHYARPLSVYTDGSSLPSSLSSTVQSATGPRDEPLTSSTIPLIELRNVSARYQTTLPYVLRNVNLVVFPGERVGLVGHAGQGKKTFFNVLLRLVDVIEGGGVVVDGEDAARVPYPILRSCFGFLPQEPLLVQGSWRSNLLGYRPAHRLLISGANSGADPPFLPINTLARHQLQSDAQTPSATAAPTVTTQPASVAGERQPLLPQAAAARTRGGAGAAPGPEDHMGFLPPARHHYGSTNISQSHVLVSSGELTHLRLFDRPPHPSHSRYHGPTSADSCRQDGGSGGASTADTKAERFHDCFTPSQRRRRRSDPHQNIPPASASGGGISERHRCSLSSRGASSSEDRPRHSFRHVMDGSQRLVEDAVLWEALRAVGLDTVVEFDGGLDAPLLGSDSMVFNLTPSQRRLLCLARAVLNRPPILLLEDTVHSGAEAQTTDRVISGVLANELRESTVLIIAHRMSTALNLCTRVVAVQGGTLVPIADLKPTLATPVSTGATGTSQRALSFAATLPATVGLDAAVLEQLSYYLE</sequence>
<comment type="subcellular location">
    <subcellularLocation>
        <location evidence="1">Membrane</location>
    </subcellularLocation>
</comment>
<feature type="domain" description="ABC transmembrane type-1" evidence="11">
    <location>
        <begin position="1414"/>
        <end position="1711"/>
    </location>
</feature>
<feature type="region of interest" description="Disordered" evidence="8">
    <location>
        <begin position="781"/>
        <end position="822"/>
    </location>
</feature>
<accession>A0A836IGA6</accession>
<dbReference type="InterPro" id="IPR003439">
    <property type="entry name" value="ABC_transporter-like_ATP-bd"/>
</dbReference>
<feature type="transmembrane region" description="Helical" evidence="9">
    <location>
        <begin position="481"/>
        <end position="504"/>
    </location>
</feature>
<dbReference type="Gene3D" id="3.40.50.300">
    <property type="entry name" value="P-loop containing nucleotide triphosphate hydrolases"/>
    <property type="match status" value="4"/>
</dbReference>
<feature type="region of interest" description="Disordered" evidence="8">
    <location>
        <begin position="3132"/>
        <end position="3227"/>
    </location>
</feature>
<dbReference type="RefSeq" id="XP_067756852.1">
    <property type="nucleotide sequence ID" value="XM_067901586.1"/>
</dbReference>
<dbReference type="SUPFAM" id="SSF90123">
    <property type="entry name" value="ABC transporter transmembrane region"/>
    <property type="match status" value="2"/>
</dbReference>
<feature type="compositionally biased region" description="Low complexity" evidence="8">
    <location>
        <begin position="1070"/>
        <end position="1082"/>
    </location>
</feature>
<dbReference type="PANTHER" id="PTHR24223:SF273">
    <property type="entry name" value="MULTIDRUG RESISTANCE PROTEIN E"/>
    <property type="match status" value="1"/>
</dbReference>
<feature type="compositionally biased region" description="Polar residues" evidence="8">
    <location>
        <begin position="1001"/>
        <end position="1011"/>
    </location>
</feature>
<dbReference type="InterPro" id="IPR027417">
    <property type="entry name" value="P-loop_NTPase"/>
</dbReference>
<organism evidence="12 13">
    <name type="scientific">Porcisia hertigi</name>
    <dbReference type="NCBI Taxonomy" id="2761500"/>
    <lineage>
        <taxon>Eukaryota</taxon>
        <taxon>Discoba</taxon>
        <taxon>Euglenozoa</taxon>
        <taxon>Kinetoplastea</taxon>
        <taxon>Metakinetoplastina</taxon>
        <taxon>Trypanosomatida</taxon>
        <taxon>Trypanosomatidae</taxon>
        <taxon>Leishmaniinae</taxon>
        <taxon>Porcisia</taxon>
    </lineage>
</organism>
<feature type="domain" description="ABC transmembrane type-1" evidence="11">
    <location>
        <begin position="2456"/>
        <end position="2766"/>
    </location>
</feature>
<feature type="compositionally biased region" description="Low complexity" evidence="8">
    <location>
        <begin position="95"/>
        <end position="108"/>
    </location>
</feature>
<dbReference type="GO" id="GO:0016887">
    <property type="term" value="F:ATP hydrolysis activity"/>
    <property type="evidence" value="ECO:0007669"/>
    <property type="project" value="InterPro"/>
</dbReference>
<dbReference type="InterPro" id="IPR011527">
    <property type="entry name" value="ABC1_TM_dom"/>
</dbReference>
<dbReference type="GO" id="GO:0005524">
    <property type="term" value="F:ATP binding"/>
    <property type="evidence" value="ECO:0007669"/>
    <property type="project" value="UniProtKB-KW"/>
</dbReference>
<proteinExistence type="predicted"/>
<feature type="transmembrane region" description="Helical" evidence="9">
    <location>
        <begin position="1293"/>
        <end position="1314"/>
    </location>
</feature>
<dbReference type="InterPro" id="IPR050173">
    <property type="entry name" value="ABC_transporter_C-like"/>
</dbReference>
<protein>
    <submittedName>
        <fullName evidence="12">Uncharacterized protein</fullName>
    </submittedName>
</protein>
<evidence type="ECO:0000259" key="11">
    <source>
        <dbReference type="PROSITE" id="PS50929"/>
    </source>
</evidence>
<dbReference type="KEGG" id="phet:94291663"/>
<feature type="region of interest" description="Disordered" evidence="8">
    <location>
        <begin position="2824"/>
        <end position="2912"/>
    </location>
</feature>
<feature type="transmembrane region" description="Helical" evidence="9">
    <location>
        <begin position="1688"/>
        <end position="1709"/>
    </location>
</feature>
<feature type="compositionally biased region" description="Polar residues" evidence="8">
    <location>
        <begin position="860"/>
        <end position="875"/>
    </location>
</feature>
<keyword evidence="13" id="KW-1185">Reference proteome</keyword>
<evidence type="ECO:0000256" key="1">
    <source>
        <dbReference type="ARBA" id="ARBA00004370"/>
    </source>
</evidence>
<dbReference type="SUPFAM" id="SSF52540">
    <property type="entry name" value="P-loop containing nucleoside triphosphate hydrolases"/>
    <property type="match status" value="2"/>
</dbReference>
<feature type="domain" description="ABC transporter" evidence="10">
    <location>
        <begin position="2920"/>
        <end position="3376"/>
    </location>
</feature>
<feature type="compositionally biased region" description="Low complexity" evidence="8">
    <location>
        <begin position="2407"/>
        <end position="2416"/>
    </location>
</feature>
<feature type="region of interest" description="Disordered" evidence="8">
    <location>
        <begin position="1058"/>
        <end position="1112"/>
    </location>
</feature>
<dbReference type="InterPro" id="IPR003593">
    <property type="entry name" value="AAA+_ATPase"/>
</dbReference>
<evidence type="ECO:0000313" key="12">
    <source>
        <dbReference type="EMBL" id="KAG5503490.1"/>
    </source>
</evidence>
<keyword evidence="3 9" id="KW-0812">Transmembrane</keyword>
<dbReference type="GO" id="GO:0016020">
    <property type="term" value="C:membrane"/>
    <property type="evidence" value="ECO:0007669"/>
    <property type="project" value="UniProtKB-SubCell"/>
</dbReference>
<feature type="compositionally biased region" description="Basic and acidic residues" evidence="8">
    <location>
        <begin position="2386"/>
        <end position="2400"/>
    </location>
</feature>
<evidence type="ECO:0000256" key="4">
    <source>
        <dbReference type="ARBA" id="ARBA00022741"/>
    </source>
</evidence>
<feature type="region of interest" description="Disordered" evidence="8">
    <location>
        <begin position="67"/>
        <end position="108"/>
    </location>
</feature>
<reference evidence="12 13" key="1">
    <citation type="submission" date="2021-02" db="EMBL/GenBank/DDBJ databases">
        <title>Porcisia hertigi Genome sequencing and assembly.</title>
        <authorList>
            <person name="Almutairi H."/>
            <person name="Gatherer D."/>
        </authorList>
    </citation>
    <scope>NUCLEOTIDE SEQUENCE [LARGE SCALE GENOMIC DNA]</scope>
    <source>
        <strain evidence="12 13">C119</strain>
    </source>
</reference>
<evidence type="ECO:0000259" key="10">
    <source>
        <dbReference type="PROSITE" id="PS50893"/>
    </source>
</evidence>
<keyword evidence="2" id="KW-0813">Transport</keyword>
<feature type="region of interest" description="Disordered" evidence="8">
    <location>
        <begin position="2365"/>
        <end position="2416"/>
    </location>
</feature>
<dbReference type="GO" id="GO:0140359">
    <property type="term" value="F:ABC-type transporter activity"/>
    <property type="evidence" value="ECO:0007669"/>
    <property type="project" value="InterPro"/>
</dbReference>
<keyword evidence="4" id="KW-0547">Nucleotide-binding</keyword>
<feature type="compositionally biased region" description="Low complexity" evidence="8">
    <location>
        <begin position="23"/>
        <end position="34"/>
    </location>
</feature>
<dbReference type="Gene3D" id="1.20.1560.10">
    <property type="entry name" value="ABC transporter type 1, transmembrane domain"/>
    <property type="match status" value="2"/>
</dbReference>
<dbReference type="PANTHER" id="PTHR24223">
    <property type="entry name" value="ATP-BINDING CASSETTE SUB-FAMILY C"/>
    <property type="match status" value="1"/>
</dbReference>
<evidence type="ECO:0000256" key="8">
    <source>
        <dbReference type="SAM" id="MobiDB-lite"/>
    </source>
</evidence>
<feature type="compositionally biased region" description="Basic and acidic residues" evidence="8">
    <location>
        <begin position="2184"/>
        <end position="2195"/>
    </location>
</feature>
<evidence type="ECO:0000256" key="6">
    <source>
        <dbReference type="ARBA" id="ARBA00022989"/>
    </source>
</evidence>
<feature type="transmembrane region" description="Helical" evidence="9">
    <location>
        <begin position="1655"/>
        <end position="1676"/>
    </location>
</feature>
<keyword evidence="7 9" id="KW-0472">Membrane</keyword>
<feature type="transmembrane region" description="Helical" evidence="9">
    <location>
        <begin position="2711"/>
        <end position="2731"/>
    </location>
</feature>
<feature type="transmembrane region" description="Helical" evidence="9">
    <location>
        <begin position="1413"/>
        <end position="1432"/>
    </location>
</feature>
<dbReference type="Proteomes" id="UP000674318">
    <property type="component" value="Chromosome 24"/>
</dbReference>
<feature type="transmembrane region" description="Helical" evidence="9">
    <location>
        <begin position="2522"/>
        <end position="2540"/>
    </location>
</feature>
<feature type="compositionally biased region" description="Low complexity" evidence="8">
    <location>
        <begin position="2339"/>
        <end position="2348"/>
    </location>
</feature>
<keyword evidence="5" id="KW-0067">ATP-binding</keyword>
<feature type="transmembrane region" description="Helical" evidence="9">
    <location>
        <begin position="440"/>
        <end position="460"/>
    </location>
</feature>
<feature type="region of interest" description="Disordered" evidence="8">
    <location>
        <begin position="2184"/>
        <end position="2223"/>
    </location>
</feature>
<dbReference type="PROSITE" id="PS50929">
    <property type="entry name" value="ABC_TM1F"/>
    <property type="match status" value="2"/>
</dbReference>
<evidence type="ECO:0000256" key="3">
    <source>
        <dbReference type="ARBA" id="ARBA00022692"/>
    </source>
</evidence>
<feature type="transmembrane region" description="Helical" evidence="9">
    <location>
        <begin position="2442"/>
        <end position="2460"/>
    </location>
</feature>
<dbReference type="CDD" id="cd00267">
    <property type="entry name" value="ABC_ATPase"/>
    <property type="match status" value="1"/>
</dbReference>
<keyword evidence="6 9" id="KW-1133">Transmembrane helix</keyword>
<feature type="region of interest" description="Disordered" evidence="8">
    <location>
        <begin position="947"/>
        <end position="1022"/>
    </location>
</feature>
<name>A0A836IGA6_9TRYP</name>
<feature type="compositionally biased region" description="Low complexity" evidence="8">
    <location>
        <begin position="811"/>
        <end position="822"/>
    </location>
</feature>
<feature type="transmembrane region" description="Helical" evidence="9">
    <location>
        <begin position="1563"/>
        <end position="1583"/>
    </location>
</feature>
<dbReference type="GeneID" id="94291663"/>
<comment type="caution">
    <text evidence="12">The sequence shown here is derived from an EMBL/GenBank/DDBJ whole genome shotgun (WGS) entry which is preliminary data.</text>
</comment>
<dbReference type="SMART" id="SM00382">
    <property type="entry name" value="AAA"/>
    <property type="match status" value="2"/>
</dbReference>
<evidence type="ECO:0000256" key="2">
    <source>
        <dbReference type="ARBA" id="ARBA00022448"/>
    </source>
</evidence>
<dbReference type="Pfam" id="PF00664">
    <property type="entry name" value="ABC_membrane"/>
    <property type="match status" value="2"/>
</dbReference>
<feature type="region of interest" description="Disordered" evidence="8">
    <location>
        <begin position="3049"/>
        <end position="3112"/>
    </location>
</feature>
<gene>
    <name evidence="12" type="ORF">JKF63_05629</name>
</gene>